<reference evidence="7 8" key="1">
    <citation type="submission" date="2018-06" db="EMBL/GenBank/DDBJ databases">
        <title>Complete genome of Desulfovibrio marinus P48SEP.</title>
        <authorList>
            <person name="Crispim J.S."/>
            <person name="Vidigal P.M.P."/>
            <person name="Silva L.C.F."/>
            <person name="Araujo L.C."/>
            <person name="Laguardia C.N."/>
            <person name="Dias R.S."/>
            <person name="Sousa M.P."/>
            <person name="Paula S.O."/>
            <person name="Silva C."/>
        </authorList>
    </citation>
    <scope>NUCLEOTIDE SEQUENCE [LARGE SCALE GENOMIC DNA]</scope>
    <source>
        <strain evidence="7 8">P48SEP</strain>
    </source>
</reference>
<dbReference type="PROSITE" id="PS00107">
    <property type="entry name" value="PROTEIN_KINASE_ATP"/>
    <property type="match status" value="1"/>
</dbReference>
<keyword evidence="7" id="KW-0723">Serine/threonine-protein kinase</keyword>
<dbReference type="PANTHER" id="PTHR43289:SF34">
    <property type="entry name" value="SERINE_THREONINE-PROTEIN KINASE YBDM-RELATED"/>
    <property type="match status" value="1"/>
</dbReference>
<dbReference type="InterPro" id="IPR011460">
    <property type="entry name" value="Lcl_C"/>
</dbReference>
<feature type="domain" description="Protein kinase" evidence="6">
    <location>
        <begin position="6"/>
        <end position="292"/>
    </location>
</feature>
<evidence type="ECO:0000256" key="4">
    <source>
        <dbReference type="ARBA" id="ARBA00022840"/>
    </source>
</evidence>
<dbReference type="InterPro" id="IPR017441">
    <property type="entry name" value="Protein_kinase_ATP_BS"/>
</dbReference>
<dbReference type="InterPro" id="IPR000719">
    <property type="entry name" value="Prot_kinase_dom"/>
</dbReference>
<dbReference type="EMBL" id="QMIF01000002">
    <property type="protein sequence ID" value="TVM35720.1"/>
    <property type="molecule type" value="Genomic_DNA"/>
</dbReference>
<keyword evidence="1" id="KW-0808">Transferase</keyword>
<dbReference type="GO" id="GO:0005524">
    <property type="term" value="F:ATP binding"/>
    <property type="evidence" value="ECO:0007669"/>
    <property type="project" value="UniProtKB-UniRule"/>
</dbReference>
<dbReference type="OrthoDB" id="9779541at2"/>
<dbReference type="SMART" id="SM00220">
    <property type="entry name" value="S_TKc"/>
    <property type="match status" value="1"/>
</dbReference>
<name>A0A6P1ZK82_9BACT</name>
<evidence type="ECO:0000313" key="7">
    <source>
        <dbReference type="EMBL" id="TVM35720.1"/>
    </source>
</evidence>
<evidence type="ECO:0000313" key="8">
    <source>
        <dbReference type="Proteomes" id="UP000434052"/>
    </source>
</evidence>
<dbReference type="AlphaFoldDB" id="A0A6P1ZK82"/>
<dbReference type="RefSeq" id="WP_144234049.1">
    <property type="nucleotide sequence ID" value="NZ_QMIF01000002.1"/>
</dbReference>
<dbReference type="Proteomes" id="UP000434052">
    <property type="component" value="Unassembled WGS sequence"/>
</dbReference>
<feature type="binding site" evidence="5">
    <location>
        <position position="35"/>
    </location>
    <ligand>
        <name>ATP</name>
        <dbReference type="ChEBI" id="CHEBI:30616"/>
    </ligand>
</feature>
<gene>
    <name evidence="7" type="ORF">DQK91_03390</name>
</gene>
<dbReference type="SUPFAM" id="SSF56112">
    <property type="entry name" value="Protein kinase-like (PK-like)"/>
    <property type="match status" value="1"/>
</dbReference>
<keyword evidence="3 7" id="KW-0418">Kinase</keyword>
<dbReference type="GO" id="GO:0004674">
    <property type="term" value="F:protein serine/threonine kinase activity"/>
    <property type="evidence" value="ECO:0007669"/>
    <property type="project" value="UniProtKB-KW"/>
</dbReference>
<evidence type="ECO:0000259" key="6">
    <source>
        <dbReference type="PROSITE" id="PS50011"/>
    </source>
</evidence>
<evidence type="ECO:0000256" key="3">
    <source>
        <dbReference type="ARBA" id="ARBA00022777"/>
    </source>
</evidence>
<keyword evidence="4 5" id="KW-0067">ATP-binding</keyword>
<evidence type="ECO:0000256" key="1">
    <source>
        <dbReference type="ARBA" id="ARBA00022679"/>
    </source>
</evidence>
<organism evidence="7 8">
    <name type="scientific">Oceanidesulfovibrio marinus</name>
    <dbReference type="NCBI Taxonomy" id="370038"/>
    <lineage>
        <taxon>Bacteria</taxon>
        <taxon>Pseudomonadati</taxon>
        <taxon>Thermodesulfobacteriota</taxon>
        <taxon>Desulfovibrionia</taxon>
        <taxon>Desulfovibrionales</taxon>
        <taxon>Desulfovibrionaceae</taxon>
        <taxon>Oceanidesulfovibrio</taxon>
    </lineage>
</organism>
<dbReference type="Gene3D" id="3.30.200.20">
    <property type="entry name" value="Phosphorylase Kinase, domain 1"/>
    <property type="match status" value="1"/>
</dbReference>
<dbReference type="PANTHER" id="PTHR43289">
    <property type="entry name" value="MITOGEN-ACTIVATED PROTEIN KINASE KINASE KINASE 20-RELATED"/>
    <property type="match status" value="1"/>
</dbReference>
<dbReference type="InterPro" id="IPR008271">
    <property type="entry name" value="Ser/Thr_kinase_AS"/>
</dbReference>
<accession>A0A6P1ZK82</accession>
<evidence type="ECO:0000256" key="2">
    <source>
        <dbReference type="ARBA" id="ARBA00022741"/>
    </source>
</evidence>
<proteinExistence type="predicted"/>
<evidence type="ECO:0000256" key="5">
    <source>
        <dbReference type="PROSITE-ProRule" id="PRU10141"/>
    </source>
</evidence>
<dbReference type="Pfam" id="PF07603">
    <property type="entry name" value="Lcl_C"/>
    <property type="match status" value="1"/>
</dbReference>
<sequence>MLIGRYKVLGLLGKGGMGAVYKAQLPELGKIVALKLLAPVEQLADLVGMDALKSQFVAEARLMARLNHPNLSAVWDLDEDQRGRPYFVLEYACHNLGGVMGETYRVEEPSRRLRPEKAFRYTRQTLHALARMHYAGVIHRDIKPFNLLLSDEDTVKVIDFGLSKLRGEVDPNRHPGVKVGSPYYAAPEQEDDPDAAGPPADLYAVGVTLYRMLSGRLPHGDVGACGFGLPQGREPDAGDEDGLSREAPLDATVLSDALYGQCEAFFRKALAPNPADRYQTAEAMCDDLDAFEARWREEVEAICAVPESWLGGADEPQPEHVAVRSEPIKTGPRFELNGFGLDHLGRPATGRRPIFELLDGTVRDTAARLVWQRAGSPYPIGWDEAKAYVDALNTQNFAGRNRWRLPTVAELSRLLDPAGEVRDYCMDPLFDHEQRYLWSADRRTFTQAWMVNAAMGYVDHADMTCRLWARAVRTEED</sequence>
<dbReference type="Gene3D" id="1.10.510.10">
    <property type="entry name" value="Transferase(Phosphotransferase) domain 1"/>
    <property type="match status" value="1"/>
</dbReference>
<dbReference type="PROSITE" id="PS50011">
    <property type="entry name" value="PROTEIN_KINASE_DOM"/>
    <property type="match status" value="1"/>
</dbReference>
<dbReference type="InterPro" id="IPR011009">
    <property type="entry name" value="Kinase-like_dom_sf"/>
</dbReference>
<comment type="caution">
    <text evidence="7">The sequence shown here is derived from an EMBL/GenBank/DDBJ whole genome shotgun (WGS) entry which is preliminary data.</text>
</comment>
<keyword evidence="2 5" id="KW-0547">Nucleotide-binding</keyword>
<dbReference type="PROSITE" id="PS00108">
    <property type="entry name" value="PROTEIN_KINASE_ST"/>
    <property type="match status" value="1"/>
</dbReference>
<dbReference type="Pfam" id="PF00069">
    <property type="entry name" value="Pkinase"/>
    <property type="match status" value="1"/>
</dbReference>
<protein>
    <submittedName>
        <fullName evidence="7">Serine/threonine protein kinase</fullName>
    </submittedName>
</protein>
<dbReference type="CDD" id="cd14014">
    <property type="entry name" value="STKc_PknB_like"/>
    <property type="match status" value="1"/>
</dbReference>